<proteinExistence type="predicted"/>
<dbReference type="AlphaFoldDB" id="A0A934J9M4"/>
<evidence type="ECO:0000313" key="3">
    <source>
        <dbReference type="Proteomes" id="UP000640274"/>
    </source>
</evidence>
<name>A0A934J9M4_9BACL</name>
<dbReference type="Gene3D" id="3.40.50.1820">
    <property type="entry name" value="alpha/beta hydrolase"/>
    <property type="match status" value="1"/>
</dbReference>
<evidence type="ECO:0000313" key="2">
    <source>
        <dbReference type="EMBL" id="MBJ6362818.1"/>
    </source>
</evidence>
<dbReference type="EMBL" id="JAELUP010000097">
    <property type="protein sequence ID" value="MBJ6362818.1"/>
    <property type="molecule type" value="Genomic_DNA"/>
</dbReference>
<protein>
    <submittedName>
        <fullName evidence="2">Lysophospholipase</fullName>
    </submittedName>
</protein>
<dbReference type="InterPro" id="IPR051044">
    <property type="entry name" value="MAG_DAG_Lipase"/>
</dbReference>
<dbReference type="PANTHER" id="PTHR11614">
    <property type="entry name" value="PHOSPHOLIPASE-RELATED"/>
    <property type="match status" value="1"/>
</dbReference>
<sequence length="282" mass="31543">MEVDWALIYNELELLAGDGQRLPVRQWQPEFEPFKGVICLIHGMGEHSGRYYGVAEAMTAAGYVVLAHDQRGHGRSEGKRGHADVKHLADDAALLVALAERLEPQLPRFLYGHSMGGNVALSCVLRYKPDIQGLILTSPWLRLAFVPPAPKVWAGGVLARLWPSFSMSTGLRNVAAASGAEEKLVDITDTLSHDRISARMYFSLHEEGEWALAHSDRLDVPLFLAHGDGDYITSFHASRSLSEVLGERCCFVPVNCVHHELHQTEQKEELFSRIRDWLDKIR</sequence>
<dbReference type="Pfam" id="PF12146">
    <property type="entry name" value="Hydrolase_4"/>
    <property type="match status" value="1"/>
</dbReference>
<accession>A0A934J9M4</accession>
<dbReference type="InterPro" id="IPR029058">
    <property type="entry name" value="AB_hydrolase_fold"/>
</dbReference>
<dbReference type="RefSeq" id="WP_199020361.1">
    <property type="nucleotide sequence ID" value="NZ_JAELUP010000097.1"/>
</dbReference>
<comment type="caution">
    <text evidence="2">The sequence shown here is derived from an EMBL/GenBank/DDBJ whole genome shotgun (WGS) entry which is preliminary data.</text>
</comment>
<reference evidence="2" key="1">
    <citation type="submission" date="2020-12" db="EMBL/GenBank/DDBJ databases">
        <authorList>
            <person name="Huq M.A."/>
        </authorList>
    </citation>
    <scope>NUCLEOTIDE SEQUENCE</scope>
    <source>
        <strain evidence="2">MAHUQ-46</strain>
    </source>
</reference>
<feature type="domain" description="Serine aminopeptidase S33" evidence="1">
    <location>
        <begin position="34"/>
        <end position="262"/>
    </location>
</feature>
<organism evidence="2 3">
    <name type="scientific">Paenibacillus roseus</name>
    <dbReference type="NCBI Taxonomy" id="2798579"/>
    <lineage>
        <taxon>Bacteria</taxon>
        <taxon>Bacillati</taxon>
        <taxon>Bacillota</taxon>
        <taxon>Bacilli</taxon>
        <taxon>Bacillales</taxon>
        <taxon>Paenibacillaceae</taxon>
        <taxon>Paenibacillus</taxon>
    </lineage>
</organism>
<gene>
    <name evidence="2" type="ORF">JFN88_16495</name>
</gene>
<dbReference type="SUPFAM" id="SSF53474">
    <property type="entry name" value="alpha/beta-Hydrolases"/>
    <property type="match status" value="1"/>
</dbReference>
<dbReference type="InterPro" id="IPR022742">
    <property type="entry name" value="Hydrolase_4"/>
</dbReference>
<evidence type="ECO:0000259" key="1">
    <source>
        <dbReference type="Pfam" id="PF12146"/>
    </source>
</evidence>
<keyword evidence="3" id="KW-1185">Reference proteome</keyword>
<dbReference type="Proteomes" id="UP000640274">
    <property type="component" value="Unassembled WGS sequence"/>
</dbReference>